<proteinExistence type="predicted"/>
<keyword evidence="1" id="KW-0472">Membrane</keyword>
<gene>
    <name evidence="2" type="ORF">DY000_02036918</name>
</gene>
<dbReference type="EMBL" id="QGKV02001507">
    <property type="protein sequence ID" value="KAF3528765.1"/>
    <property type="molecule type" value="Genomic_DNA"/>
</dbReference>
<protein>
    <recommendedName>
        <fullName evidence="4">Transmembrane protein</fullName>
    </recommendedName>
</protein>
<reference evidence="2 3" key="1">
    <citation type="journal article" date="2020" name="BMC Genomics">
        <title>Intraspecific diversification of the crop wild relative Brassica cretica Lam. using demographic model selection.</title>
        <authorList>
            <person name="Kioukis A."/>
            <person name="Michalopoulou V.A."/>
            <person name="Briers L."/>
            <person name="Pirintsos S."/>
            <person name="Studholme D.J."/>
            <person name="Pavlidis P."/>
            <person name="Sarris P.F."/>
        </authorList>
    </citation>
    <scope>NUCLEOTIDE SEQUENCE [LARGE SCALE GENOMIC DNA]</scope>
    <source>
        <strain evidence="3">cv. PFS-1207/04</strain>
    </source>
</reference>
<organism evidence="2 3">
    <name type="scientific">Brassica cretica</name>
    <name type="common">Mustard</name>
    <dbReference type="NCBI Taxonomy" id="69181"/>
    <lineage>
        <taxon>Eukaryota</taxon>
        <taxon>Viridiplantae</taxon>
        <taxon>Streptophyta</taxon>
        <taxon>Embryophyta</taxon>
        <taxon>Tracheophyta</taxon>
        <taxon>Spermatophyta</taxon>
        <taxon>Magnoliopsida</taxon>
        <taxon>eudicotyledons</taxon>
        <taxon>Gunneridae</taxon>
        <taxon>Pentapetalae</taxon>
        <taxon>rosids</taxon>
        <taxon>malvids</taxon>
        <taxon>Brassicales</taxon>
        <taxon>Brassicaceae</taxon>
        <taxon>Brassiceae</taxon>
        <taxon>Brassica</taxon>
    </lineage>
</organism>
<feature type="transmembrane region" description="Helical" evidence="1">
    <location>
        <begin position="74"/>
        <end position="94"/>
    </location>
</feature>
<accession>A0ABQ7B9D0</accession>
<name>A0ABQ7B9D0_BRACR</name>
<evidence type="ECO:0008006" key="4">
    <source>
        <dbReference type="Google" id="ProtNLM"/>
    </source>
</evidence>
<evidence type="ECO:0000313" key="2">
    <source>
        <dbReference type="EMBL" id="KAF3528765.1"/>
    </source>
</evidence>
<comment type="caution">
    <text evidence="2">The sequence shown here is derived from an EMBL/GenBank/DDBJ whole genome shotgun (WGS) entry which is preliminary data.</text>
</comment>
<keyword evidence="1" id="KW-1133">Transmembrane helix</keyword>
<keyword evidence="3" id="KW-1185">Reference proteome</keyword>
<evidence type="ECO:0000256" key="1">
    <source>
        <dbReference type="SAM" id="Phobius"/>
    </source>
</evidence>
<sequence>MQSGGDFRPGGPPWCLGGSKPVNQYLGEFRRFPLTRRLVKPAAPACVGTYGGGLWRSVGVRLVSCRLWLSRCSLCVYLVACIVVTGSAFRQFMVSPAPVLGGGDWRWLLWIVPSSYWSKCCGPFGPVFLQVFWRRMLKSVLAGLVSFLRLFVRIPFPSAVASMLHESDGYKFRGVHRDLATPETTRRLPASEVTRRTSLLRGHRRRLRTGIDF</sequence>
<keyword evidence="1" id="KW-0812">Transmembrane</keyword>
<evidence type="ECO:0000313" key="3">
    <source>
        <dbReference type="Proteomes" id="UP000266723"/>
    </source>
</evidence>
<dbReference type="Proteomes" id="UP000266723">
    <property type="component" value="Unassembled WGS sequence"/>
</dbReference>